<evidence type="ECO:0000256" key="1">
    <source>
        <dbReference type="SAM" id="MobiDB-lite"/>
    </source>
</evidence>
<protein>
    <recommendedName>
        <fullName evidence="5">Transmembrane protein</fullName>
    </recommendedName>
</protein>
<gene>
    <name evidence="3" type="ORF">PUN28_006958</name>
</gene>
<evidence type="ECO:0000313" key="4">
    <source>
        <dbReference type="Proteomes" id="UP001430953"/>
    </source>
</evidence>
<keyword evidence="2" id="KW-1133">Transmembrane helix</keyword>
<evidence type="ECO:0000313" key="3">
    <source>
        <dbReference type="EMBL" id="KAL0121846.1"/>
    </source>
</evidence>
<reference evidence="3 4" key="1">
    <citation type="submission" date="2023-03" db="EMBL/GenBank/DDBJ databases">
        <title>High recombination rates correlate with genetic variation in Cardiocondyla obscurior ants.</title>
        <authorList>
            <person name="Errbii M."/>
        </authorList>
    </citation>
    <scope>NUCLEOTIDE SEQUENCE [LARGE SCALE GENOMIC DNA]</scope>
    <source>
        <strain evidence="3">Alpha-2009</strain>
        <tissue evidence="3">Whole body</tissue>
    </source>
</reference>
<keyword evidence="2" id="KW-0472">Membrane</keyword>
<accession>A0AAW2G720</accession>
<feature type="compositionally biased region" description="Basic and acidic residues" evidence="1">
    <location>
        <begin position="38"/>
        <end position="54"/>
    </location>
</feature>
<evidence type="ECO:0008006" key="5">
    <source>
        <dbReference type="Google" id="ProtNLM"/>
    </source>
</evidence>
<feature type="transmembrane region" description="Helical" evidence="2">
    <location>
        <begin position="109"/>
        <end position="127"/>
    </location>
</feature>
<organism evidence="3 4">
    <name type="scientific">Cardiocondyla obscurior</name>
    <dbReference type="NCBI Taxonomy" id="286306"/>
    <lineage>
        <taxon>Eukaryota</taxon>
        <taxon>Metazoa</taxon>
        <taxon>Ecdysozoa</taxon>
        <taxon>Arthropoda</taxon>
        <taxon>Hexapoda</taxon>
        <taxon>Insecta</taxon>
        <taxon>Pterygota</taxon>
        <taxon>Neoptera</taxon>
        <taxon>Endopterygota</taxon>
        <taxon>Hymenoptera</taxon>
        <taxon>Apocrita</taxon>
        <taxon>Aculeata</taxon>
        <taxon>Formicoidea</taxon>
        <taxon>Formicidae</taxon>
        <taxon>Myrmicinae</taxon>
        <taxon>Cardiocondyla</taxon>
    </lineage>
</organism>
<dbReference type="Proteomes" id="UP001430953">
    <property type="component" value="Unassembled WGS sequence"/>
</dbReference>
<feature type="region of interest" description="Disordered" evidence="1">
    <location>
        <begin position="34"/>
        <end position="54"/>
    </location>
</feature>
<keyword evidence="4" id="KW-1185">Reference proteome</keyword>
<comment type="caution">
    <text evidence="3">The sequence shown here is derived from an EMBL/GenBank/DDBJ whole genome shotgun (WGS) entry which is preliminary data.</text>
</comment>
<keyword evidence="2" id="KW-0812">Transmembrane</keyword>
<evidence type="ECO:0000256" key="2">
    <source>
        <dbReference type="SAM" id="Phobius"/>
    </source>
</evidence>
<name>A0AAW2G720_9HYME</name>
<dbReference type="AlphaFoldDB" id="A0AAW2G720"/>
<dbReference type="EMBL" id="JADYXP020000006">
    <property type="protein sequence ID" value="KAL0121846.1"/>
    <property type="molecule type" value="Genomic_DNA"/>
</dbReference>
<sequence length="130" mass="14993">MKNRRCSLWNGFEFCHKTLGALIADTRQAIWPRRRRAAAKEKKERRKENENGRDRRAFIDSSASLLVPYIDTPQMCGAYGNRPCKETSRPTFGSNFTFDLSLALKTAHFIGLLILTTFQLIFLSLRFCDT</sequence>
<proteinExistence type="predicted"/>